<dbReference type="GO" id="GO:0016787">
    <property type="term" value="F:hydrolase activity"/>
    <property type="evidence" value="ECO:0007669"/>
    <property type="project" value="UniProtKB-KW"/>
</dbReference>
<keyword evidence="7" id="KW-1185">Reference proteome</keyword>
<dbReference type="Pfam" id="PF02156">
    <property type="entry name" value="Glyco_hydro_26"/>
    <property type="match status" value="1"/>
</dbReference>
<evidence type="ECO:0000256" key="2">
    <source>
        <dbReference type="ARBA" id="ARBA00023295"/>
    </source>
</evidence>
<dbReference type="InterPro" id="IPR017853">
    <property type="entry name" value="GH"/>
</dbReference>
<feature type="active site" description="Proton donor" evidence="3">
    <location>
        <position position="205"/>
    </location>
</feature>
<evidence type="ECO:0000256" key="4">
    <source>
        <dbReference type="SAM" id="MobiDB-lite"/>
    </source>
</evidence>
<comment type="caution">
    <text evidence="6">The sequence shown here is derived from an EMBL/GenBank/DDBJ whole genome shotgun (WGS) entry which is preliminary data.</text>
</comment>
<dbReference type="Proteomes" id="UP001595765">
    <property type="component" value="Unassembled WGS sequence"/>
</dbReference>
<evidence type="ECO:0000259" key="5">
    <source>
        <dbReference type="PROSITE" id="PS51764"/>
    </source>
</evidence>
<dbReference type="EMBL" id="JBHSBB010000014">
    <property type="protein sequence ID" value="MFC4034008.1"/>
    <property type="molecule type" value="Genomic_DNA"/>
</dbReference>
<feature type="compositionally biased region" description="Low complexity" evidence="4">
    <location>
        <begin position="41"/>
        <end position="65"/>
    </location>
</feature>
<evidence type="ECO:0000256" key="3">
    <source>
        <dbReference type="PROSITE-ProRule" id="PRU01100"/>
    </source>
</evidence>
<keyword evidence="1 3" id="KW-0378">Hydrolase</keyword>
<evidence type="ECO:0000256" key="1">
    <source>
        <dbReference type="ARBA" id="ARBA00022801"/>
    </source>
</evidence>
<feature type="domain" description="GH26" evidence="5">
    <location>
        <begin position="65"/>
        <end position="373"/>
    </location>
</feature>
<proteinExistence type="inferred from homology"/>
<gene>
    <name evidence="6" type="ORF">ACFO3J_21365</name>
</gene>
<dbReference type="SUPFAM" id="SSF51445">
    <property type="entry name" value="(Trans)glycosidases"/>
    <property type="match status" value="1"/>
</dbReference>
<feature type="region of interest" description="Disordered" evidence="4">
    <location>
        <begin position="374"/>
        <end position="425"/>
    </location>
</feature>
<evidence type="ECO:0000313" key="7">
    <source>
        <dbReference type="Proteomes" id="UP001595765"/>
    </source>
</evidence>
<dbReference type="InterPro" id="IPR022790">
    <property type="entry name" value="GH26_dom"/>
</dbReference>
<feature type="region of interest" description="Disordered" evidence="4">
    <location>
        <begin position="41"/>
        <end position="78"/>
    </location>
</feature>
<accession>A0ABV8HPS8</accession>
<organism evidence="6 7">
    <name type="scientific">Streptomyces polygonati</name>
    <dbReference type="NCBI Taxonomy" id="1617087"/>
    <lineage>
        <taxon>Bacteria</taxon>
        <taxon>Bacillati</taxon>
        <taxon>Actinomycetota</taxon>
        <taxon>Actinomycetes</taxon>
        <taxon>Kitasatosporales</taxon>
        <taxon>Streptomycetaceae</taxon>
        <taxon>Streptomyces</taxon>
    </lineage>
</organism>
<feature type="compositionally biased region" description="Low complexity" evidence="4">
    <location>
        <begin position="374"/>
        <end position="401"/>
    </location>
</feature>
<feature type="active site" description="Nucleophile" evidence="3">
    <location>
        <position position="310"/>
    </location>
</feature>
<sequence length="456" mass="48856">MGDRRHWLTRTGFAAAVGALVLAGLTTSALGEEVLPAGMPARSGAPTAGASASPAPSAGLPGTSPDPSAPTAVPDGARLSVPPLMGAFTDSGPDGIHSLAALETWLGGTELRVGHTYLPGDHWDAIEGDGPLLQPWADWKRAGRDRLFVLNVPMQEDNEAHVSDREVRDRIRAGASGAYDAHFTALARRLVRLGVPDTVLVLGWEMNGTTYTHRCAPDPAGWKTYWNRIVTAMRAVPGQHFRFDFAPNRGQDAIGWTACYPGDKTVDIIGMDSYDQPSGESFYDQVIEPFGLQAQVTFAAEHHKPISYPEWGLFRRGDDPDWMSLMVAWMAEHQPLYETITDYCPHGVWQCADNPKSSAVYRALMFARTAVADPVPAQPAGPTAPTAPGTATPAPTDLPTAVPVPPVPTTEPQQSGAVGSPAETCVPMPLSEALRQSYDSGQVCLRLQPKKKEKSP</sequence>
<reference evidence="7" key="1">
    <citation type="journal article" date="2019" name="Int. J. Syst. Evol. Microbiol.">
        <title>The Global Catalogue of Microorganisms (GCM) 10K type strain sequencing project: providing services to taxonomists for standard genome sequencing and annotation.</title>
        <authorList>
            <consortium name="The Broad Institute Genomics Platform"/>
            <consortium name="The Broad Institute Genome Sequencing Center for Infectious Disease"/>
            <person name="Wu L."/>
            <person name="Ma J."/>
        </authorList>
    </citation>
    <scope>NUCLEOTIDE SEQUENCE [LARGE SCALE GENOMIC DNA]</scope>
    <source>
        <strain evidence="7">CGMCC 4.7237</strain>
    </source>
</reference>
<name>A0ABV8HPS8_9ACTN</name>
<evidence type="ECO:0000313" key="6">
    <source>
        <dbReference type="EMBL" id="MFC4034008.1"/>
    </source>
</evidence>
<dbReference type="PROSITE" id="PS51764">
    <property type="entry name" value="GH26"/>
    <property type="match status" value="1"/>
</dbReference>
<dbReference type="RefSeq" id="WP_386431431.1">
    <property type="nucleotide sequence ID" value="NZ_JBHSBB010000014.1"/>
</dbReference>
<dbReference type="Gene3D" id="3.20.20.80">
    <property type="entry name" value="Glycosidases"/>
    <property type="match status" value="1"/>
</dbReference>
<protein>
    <submittedName>
        <fullName evidence="6">Glycoside hydrolase family 26 protein</fullName>
    </submittedName>
</protein>
<comment type="similarity">
    <text evidence="3">Belongs to the glycosyl hydrolase 26 family.</text>
</comment>
<keyword evidence="2 3" id="KW-0326">Glycosidase</keyword>